<dbReference type="OrthoDB" id="3199698at2759"/>
<dbReference type="InterPro" id="IPR041078">
    <property type="entry name" value="Plavaka"/>
</dbReference>
<feature type="non-terminal residue" evidence="1">
    <location>
        <position position="1"/>
    </location>
</feature>
<gene>
    <name evidence="1" type="ORF">F5147DRAFT_545510</name>
</gene>
<proteinExistence type="predicted"/>
<accession>A0A9P7FCI7</accession>
<evidence type="ECO:0000313" key="1">
    <source>
        <dbReference type="EMBL" id="KAG2112629.1"/>
    </source>
</evidence>
<organism evidence="1 2">
    <name type="scientific">Suillus discolor</name>
    <dbReference type="NCBI Taxonomy" id="1912936"/>
    <lineage>
        <taxon>Eukaryota</taxon>
        <taxon>Fungi</taxon>
        <taxon>Dikarya</taxon>
        <taxon>Basidiomycota</taxon>
        <taxon>Agaricomycotina</taxon>
        <taxon>Agaricomycetes</taxon>
        <taxon>Agaricomycetidae</taxon>
        <taxon>Boletales</taxon>
        <taxon>Suillineae</taxon>
        <taxon>Suillaceae</taxon>
        <taxon>Suillus</taxon>
    </lineage>
</organism>
<protein>
    <submittedName>
        <fullName evidence="1">Uncharacterized protein</fullName>
    </submittedName>
</protein>
<dbReference type="AlphaFoldDB" id="A0A9P7FCI7"/>
<dbReference type="RefSeq" id="XP_041295428.1">
    <property type="nucleotide sequence ID" value="XM_041430320.1"/>
</dbReference>
<name>A0A9P7FCI7_9AGAM</name>
<reference evidence="1" key="1">
    <citation type="journal article" date="2020" name="New Phytol.">
        <title>Comparative genomics reveals dynamic genome evolution in host specialist ectomycorrhizal fungi.</title>
        <authorList>
            <person name="Lofgren L.A."/>
            <person name="Nguyen N.H."/>
            <person name="Vilgalys R."/>
            <person name="Ruytinx J."/>
            <person name="Liao H.L."/>
            <person name="Branco S."/>
            <person name="Kuo A."/>
            <person name="LaButti K."/>
            <person name="Lipzen A."/>
            <person name="Andreopoulos W."/>
            <person name="Pangilinan J."/>
            <person name="Riley R."/>
            <person name="Hundley H."/>
            <person name="Na H."/>
            <person name="Barry K."/>
            <person name="Grigoriev I.V."/>
            <person name="Stajich J.E."/>
            <person name="Kennedy P.G."/>
        </authorList>
    </citation>
    <scope>NUCLEOTIDE SEQUENCE</scope>
    <source>
        <strain evidence="1">FC423</strain>
    </source>
</reference>
<sequence length="112" mass="12962">LPPGTPPTPVPPKSPHDWSPYRNDIEFATAEFVFKQSHMSNKATDLLLDLMAAQLLKHDDHPPFADHKDLHKVIDTTQLGNVTWQCLSIQYTGERPEHDAPPWMDREYEVWY</sequence>
<dbReference type="Pfam" id="PF18759">
    <property type="entry name" value="Plavaka"/>
    <property type="match status" value="1"/>
</dbReference>
<dbReference type="GeneID" id="64692579"/>
<comment type="caution">
    <text evidence="1">The sequence shown here is derived from an EMBL/GenBank/DDBJ whole genome shotgun (WGS) entry which is preliminary data.</text>
</comment>
<dbReference type="Proteomes" id="UP000823399">
    <property type="component" value="Unassembled WGS sequence"/>
</dbReference>
<feature type="non-terminal residue" evidence="1">
    <location>
        <position position="112"/>
    </location>
</feature>
<dbReference type="EMBL" id="JABBWM010000014">
    <property type="protein sequence ID" value="KAG2112629.1"/>
    <property type="molecule type" value="Genomic_DNA"/>
</dbReference>
<evidence type="ECO:0000313" key="2">
    <source>
        <dbReference type="Proteomes" id="UP000823399"/>
    </source>
</evidence>
<keyword evidence="2" id="KW-1185">Reference proteome</keyword>